<dbReference type="Pfam" id="PF17517">
    <property type="entry name" value="IgGFc_binding"/>
    <property type="match status" value="1"/>
</dbReference>
<dbReference type="PANTHER" id="PTHR46534">
    <property type="entry name" value="IGGFC_BINDING DOMAIN-CONTAINING PROTEIN"/>
    <property type="match status" value="1"/>
</dbReference>
<protein>
    <submittedName>
        <fullName evidence="1">Uncharacterized protein</fullName>
    </submittedName>
</protein>
<evidence type="ECO:0000313" key="1">
    <source>
        <dbReference type="EMBL" id="CAH1777238.1"/>
    </source>
</evidence>
<dbReference type="OrthoDB" id="10005154at2759"/>
<dbReference type="InterPro" id="IPR035234">
    <property type="entry name" value="IgGFc-bd_N"/>
</dbReference>
<reference evidence="1" key="1">
    <citation type="submission" date="2022-03" db="EMBL/GenBank/DDBJ databases">
        <authorList>
            <person name="Martin C."/>
        </authorList>
    </citation>
    <scope>NUCLEOTIDE SEQUENCE</scope>
</reference>
<evidence type="ECO:0000313" key="2">
    <source>
        <dbReference type="Proteomes" id="UP000749559"/>
    </source>
</evidence>
<accession>A0A8J1TG37</accession>
<feature type="non-terminal residue" evidence="1">
    <location>
        <position position="613"/>
    </location>
</feature>
<name>A0A8J1TG37_OWEFU</name>
<dbReference type="PANTHER" id="PTHR46534:SF1">
    <property type="entry name" value="IGGFC-BINDING PROTEIN N-TERMINAL DOMAIN-CONTAINING PROTEIN"/>
    <property type="match status" value="1"/>
</dbReference>
<keyword evidence="2" id="KW-1185">Reference proteome</keyword>
<comment type="caution">
    <text evidence="1">The sequence shown here is derived from an EMBL/GenBank/DDBJ whole genome shotgun (WGS) entry which is preliminary data.</text>
</comment>
<feature type="non-terminal residue" evidence="1">
    <location>
        <position position="1"/>
    </location>
</feature>
<dbReference type="EMBL" id="CAIIXF020000002">
    <property type="protein sequence ID" value="CAH1777238.1"/>
    <property type="molecule type" value="Genomic_DNA"/>
</dbReference>
<proteinExistence type="predicted"/>
<gene>
    <name evidence="1" type="ORF">OFUS_LOCUS4301</name>
</gene>
<sequence length="613" mass="65571">DDFDNLGTEFVLTFMENEMMETTEPTVYDIEVFITTYQSHDVSVHISSPKWSSPKVDHSFIITAGQAELVKFSNELRMVGTEKTSKGILIQASDEVAVYGFNKEKYSTDGFLGLPTDVLGTDHIAVAYYPPTEQTEIAIAAVHDSTQLNIKLKNSLPGNITYDNVACFGGDTITVSLDEYETFQMHSIEDLTGTRILSNHPISVFSGNKKTRVAPDDVSTIGNSRDHLVSQLPPVDVWGNTFVTVPTPGRLFGDMVKIVASQANTAVNISGFDTQYINESGGFVQVRLPADEYCSMKADKPVMMVLLSITKDKSESEGDPSMTLVPWLEQFNSKYTFTTPEYSLGSYLNYILLVIEDQYKNGLVLDGDSTRVNGVATWHNFPGIDDYVGTYFAIDEGSHHIEHSNPSASFGAYLYGKANLESYGLPTGMKMVKINVCPNSDGSAVDGIDNDCDGLIDEEVCGPSATDDDMDDKIDEDCGSFETTTTIYVPTTTTTYVPTTTTTAAPTTTTTTAAPTTTTAAPTTTTTTAAPTTTTDAPTTTTTAAPTITSTSVPTTTTSVPTSTTSVPTTASVSTSTTSVPTSTTSVPTTASVPTSTTSVPTTASVSTSTTSM</sequence>
<dbReference type="AlphaFoldDB" id="A0A8J1TG37"/>
<dbReference type="Proteomes" id="UP000749559">
    <property type="component" value="Unassembled WGS sequence"/>
</dbReference>
<organism evidence="1 2">
    <name type="scientific">Owenia fusiformis</name>
    <name type="common">Polychaete worm</name>
    <dbReference type="NCBI Taxonomy" id="6347"/>
    <lineage>
        <taxon>Eukaryota</taxon>
        <taxon>Metazoa</taxon>
        <taxon>Spiralia</taxon>
        <taxon>Lophotrochozoa</taxon>
        <taxon>Annelida</taxon>
        <taxon>Polychaeta</taxon>
        <taxon>Sedentaria</taxon>
        <taxon>Canalipalpata</taxon>
        <taxon>Sabellida</taxon>
        <taxon>Oweniida</taxon>
        <taxon>Oweniidae</taxon>
        <taxon>Owenia</taxon>
    </lineage>
</organism>